<dbReference type="EMBL" id="NVMX01000293">
    <property type="protein sequence ID" value="PDZ94002.1"/>
    <property type="molecule type" value="Genomic_DNA"/>
</dbReference>
<dbReference type="PANTHER" id="PTHR43883">
    <property type="entry name" value="SLR0207 PROTEIN"/>
    <property type="match status" value="1"/>
</dbReference>
<comment type="caution">
    <text evidence="2">The sequence shown here is derived from an EMBL/GenBank/DDBJ whole genome shotgun (WGS) entry which is preliminary data.</text>
</comment>
<dbReference type="RefSeq" id="WP_098007382.1">
    <property type="nucleotide sequence ID" value="NZ_NUJB01000007.1"/>
</dbReference>
<gene>
    <name evidence="2" type="ORF">CON36_36105</name>
</gene>
<evidence type="ECO:0000313" key="3">
    <source>
        <dbReference type="Proteomes" id="UP000219922"/>
    </source>
</evidence>
<dbReference type="SUPFAM" id="SSF56091">
    <property type="entry name" value="DNA ligase/mRNA capping enzyme, catalytic domain"/>
    <property type="match status" value="1"/>
</dbReference>
<feature type="domain" description="RNA ligase" evidence="1">
    <location>
        <begin position="33"/>
        <end position="187"/>
    </location>
</feature>
<organism evidence="2 3">
    <name type="scientific">Bacillus cereus</name>
    <dbReference type="NCBI Taxonomy" id="1396"/>
    <lineage>
        <taxon>Bacteria</taxon>
        <taxon>Bacillati</taxon>
        <taxon>Bacillota</taxon>
        <taxon>Bacilli</taxon>
        <taxon>Bacillales</taxon>
        <taxon>Bacillaceae</taxon>
        <taxon>Bacillus</taxon>
        <taxon>Bacillus cereus group</taxon>
    </lineage>
</organism>
<accession>A0A9X6SRU7</accession>
<name>A0A9X6SRU7_BACCE</name>
<dbReference type="AlphaFoldDB" id="A0A9X6SRU7"/>
<keyword evidence="2" id="KW-0436">Ligase</keyword>
<sequence length="213" mass="25316">MKRKYPKTHHLPWSRSKTDDDRVLRNVDHFIGKEVVVTEKIDGENTSIYRDFTHARSIDSKDHPSRHWVKMLQATIGYQIPENWRLCGENAFAMHSIYYQELMSYFYLFSIWTDENKCLSWDETVEWAELLELQTVPVLYRGIFDEEKIKACYTKKSLLGGVQEGYVIRLADSFHYDDFKYSVAKFVRKNHVQTDEHWMSKPVVPNIIKPKSE</sequence>
<proteinExistence type="predicted"/>
<reference evidence="2 3" key="1">
    <citation type="submission" date="2017-09" db="EMBL/GenBank/DDBJ databases">
        <title>Large-scale bioinformatics analysis of Bacillus genomes uncovers conserved roles of natural products in bacterial physiology.</title>
        <authorList>
            <consortium name="Agbiome Team Llc"/>
            <person name="Bleich R.M."/>
            <person name="Grubbs K.J."/>
            <person name="Santa Maria K.C."/>
            <person name="Allen S.E."/>
            <person name="Farag S."/>
            <person name="Shank E.A."/>
            <person name="Bowers A."/>
        </authorList>
    </citation>
    <scope>NUCLEOTIDE SEQUENCE [LARGE SCALE GENOMIC DNA]</scope>
    <source>
        <strain evidence="2 3">AFS092789</strain>
    </source>
</reference>
<dbReference type="InterPro" id="IPR052732">
    <property type="entry name" value="Cell-binding_unc_protein"/>
</dbReference>
<dbReference type="Pfam" id="PF09414">
    <property type="entry name" value="RNA_ligase"/>
    <property type="match status" value="1"/>
</dbReference>
<dbReference type="InterPro" id="IPR021122">
    <property type="entry name" value="RNA_ligase_dom_REL/Rnl2"/>
</dbReference>
<evidence type="ECO:0000313" key="2">
    <source>
        <dbReference type="EMBL" id="PDZ94002.1"/>
    </source>
</evidence>
<protein>
    <submittedName>
        <fullName evidence="2">2'-5' RNA ligase</fullName>
    </submittedName>
</protein>
<dbReference type="Proteomes" id="UP000219922">
    <property type="component" value="Unassembled WGS sequence"/>
</dbReference>
<dbReference type="Gene3D" id="3.30.470.30">
    <property type="entry name" value="DNA ligase/mRNA capping enzyme"/>
    <property type="match status" value="1"/>
</dbReference>
<evidence type="ECO:0000259" key="1">
    <source>
        <dbReference type="Pfam" id="PF09414"/>
    </source>
</evidence>
<dbReference type="GO" id="GO:0016874">
    <property type="term" value="F:ligase activity"/>
    <property type="evidence" value="ECO:0007669"/>
    <property type="project" value="UniProtKB-KW"/>
</dbReference>
<dbReference type="PANTHER" id="PTHR43883:SF1">
    <property type="entry name" value="GLUCONOKINASE"/>
    <property type="match status" value="1"/>
</dbReference>